<evidence type="ECO:0000259" key="7">
    <source>
        <dbReference type="Pfam" id="PF01494"/>
    </source>
</evidence>
<dbReference type="InterPro" id="IPR002938">
    <property type="entry name" value="FAD-bd"/>
</dbReference>
<name>A0A4Y7Q2J9_9AGAM</name>
<protein>
    <submittedName>
        <fullName evidence="8">FAD/NAD(P)-binding domain-containing protein</fullName>
    </submittedName>
</protein>
<dbReference type="EMBL" id="ML170181">
    <property type="protein sequence ID" value="TDL21438.1"/>
    <property type="molecule type" value="Genomic_DNA"/>
</dbReference>
<dbReference type="GO" id="GO:0071949">
    <property type="term" value="F:FAD binding"/>
    <property type="evidence" value="ECO:0007669"/>
    <property type="project" value="InterPro"/>
</dbReference>
<dbReference type="PRINTS" id="PR00420">
    <property type="entry name" value="RNGMNOXGNASE"/>
</dbReference>
<dbReference type="InterPro" id="IPR050493">
    <property type="entry name" value="FAD-dep_Monooxygenase_BioMet"/>
</dbReference>
<gene>
    <name evidence="8" type="ORF">BD410DRAFT_771665</name>
</gene>
<evidence type="ECO:0000256" key="3">
    <source>
        <dbReference type="ARBA" id="ARBA00022827"/>
    </source>
</evidence>
<keyword evidence="2" id="KW-0285">Flavoprotein</keyword>
<evidence type="ECO:0000313" key="9">
    <source>
        <dbReference type="Proteomes" id="UP000294933"/>
    </source>
</evidence>
<dbReference type="STRING" id="50990.A0A4Y7Q2J9"/>
<accession>A0A4Y7Q2J9</accession>
<keyword evidence="3" id="KW-0274">FAD</keyword>
<dbReference type="SUPFAM" id="SSF54373">
    <property type="entry name" value="FAD-linked reductases, C-terminal domain"/>
    <property type="match status" value="1"/>
</dbReference>
<sequence length="485" mass="53553">MAKTFRAYDAGLVEADHEAHLDFSSTNLQLFNGRKATHSLDIVIVGCGLGGLAAAFTLGHAGHRVTVLESAPAIGEIGAGIQVTPNLSRLLVRWGLGEVLKKIAVKPEAIALRRYNSGELVGWTQWGDKMERDHGSPYYHIHRADFHRLLLSLASPFMSLQLSSTVGSVNPSVPSLTLSSGAVIPCDLIVGCDGVKSLIREVVLGEPVKATPTGDAAYRAIIPTEKMMKDSDLRELVEKQEMTGWMGPNRHIMAYCIRAKSEYNLVLLHPDDGSVESWTEEGSAAKMRADFADFEPRVQKLLAMVPSTLKWKLMDRSPLPTWIHPEGKVVLLGDACHPMLPYRAQGAAMAVEDAAVLGNLLSRVSQRDDLIPLLRGYENLRHARTAATQASSRLNQHIFHLPDGPEQEARDASMRVARDALLRKARGAPTDLNPLEGSRGSANQWADEEKNREQFSYDADKEAERWWQEVGERQCRSFREVSARM</sequence>
<keyword evidence="5" id="KW-0503">Monooxygenase</keyword>
<feature type="region of interest" description="Disordered" evidence="6">
    <location>
        <begin position="425"/>
        <end position="454"/>
    </location>
</feature>
<dbReference type="Proteomes" id="UP000294933">
    <property type="component" value="Unassembled WGS sequence"/>
</dbReference>
<organism evidence="8 9">
    <name type="scientific">Rickenella mellea</name>
    <dbReference type="NCBI Taxonomy" id="50990"/>
    <lineage>
        <taxon>Eukaryota</taxon>
        <taxon>Fungi</taxon>
        <taxon>Dikarya</taxon>
        <taxon>Basidiomycota</taxon>
        <taxon>Agaricomycotina</taxon>
        <taxon>Agaricomycetes</taxon>
        <taxon>Hymenochaetales</taxon>
        <taxon>Rickenellaceae</taxon>
        <taxon>Rickenella</taxon>
    </lineage>
</organism>
<comment type="similarity">
    <text evidence="1">Belongs to the paxM FAD-dependent monooxygenase family.</text>
</comment>
<dbReference type="PANTHER" id="PTHR13789:SF147">
    <property type="entry name" value="PUTATIVE (AFU_ORTHOLOGUE AFUA_2G01950)-RELATED"/>
    <property type="match status" value="1"/>
</dbReference>
<evidence type="ECO:0000256" key="2">
    <source>
        <dbReference type="ARBA" id="ARBA00022630"/>
    </source>
</evidence>
<evidence type="ECO:0000313" key="8">
    <source>
        <dbReference type="EMBL" id="TDL21438.1"/>
    </source>
</evidence>
<keyword evidence="4" id="KW-0560">Oxidoreductase</keyword>
<dbReference type="FunFam" id="3.50.50.60:FF:000115">
    <property type="entry name" value="Salicylate hydroxylase, putative"/>
    <property type="match status" value="1"/>
</dbReference>
<evidence type="ECO:0000256" key="6">
    <source>
        <dbReference type="SAM" id="MobiDB-lite"/>
    </source>
</evidence>
<dbReference type="GO" id="GO:0004497">
    <property type="term" value="F:monooxygenase activity"/>
    <property type="evidence" value="ECO:0007669"/>
    <property type="project" value="UniProtKB-KW"/>
</dbReference>
<evidence type="ECO:0000256" key="4">
    <source>
        <dbReference type="ARBA" id="ARBA00023002"/>
    </source>
</evidence>
<dbReference type="VEuPathDB" id="FungiDB:BD410DRAFT_771665"/>
<evidence type="ECO:0000256" key="1">
    <source>
        <dbReference type="ARBA" id="ARBA00007992"/>
    </source>
</evidence>
<dbReference type="InterPro" id="IPR036188">
    <property type="entry name" value="FAD/NAD-bd_sf"/>
</dbReference>
<reference evidence="8 9" key="1">
    <citation type="submission" date="2018-06" db="EMBL/GenBank/DDBJ databases">
        <title>A transcriptomic atlas of mushroom development highlights an independent origin of complex multicellularity.</title>
        <authorList>
            <consortium name="DOE Joint Genome Institute"/>
            <person name="Krizsan K."/>
            <person name="Almasi E."/>
            <person name="Merenyi Z."/>
            <person name="Sahu N."/>
            <person name="Viragh M."/>
            <person name="Koszo T."/>
            <person name="Mondo S."/>
            <person name="Kiss B."/>
            <person name="Balint B."/>
            <person name="Kues U."/>
            <person name="Barry K."/>
            <person name="Hegedus J.C."/>
            <person name="Henrissat B."/>
            <person name="Johnson J."/>
            <person name="Lipzen A."/>
            <person name="Ohm R."/>
            <person name="Nagy I."/>
            <person name="Pangilinan J."/>
            <person name="Yan J."/>
            <person name="Xiong Y."/>
            <person name="Grigoriev I.V."/>
            <person name="Hibbett D.S."/>
            <person name="Nagy L.G."/>
        </authorList>
    </citation>
    <scope>NUCLEOTIDE SEQUENCE [LARGE SCALE GENOMIC DNA]</scope>
    <source>
        <strain evidence="8 9">SZMC22713</strain>
    </source>
</reference>
<evidence type="ECO:0000256" key="5">
    <source>
        <dbReference type="ARBA" id="ARBA00023033"/>
    </source>
</evidence>
<dbReference type="AlphaFoldDB" id="A0A4Y7Q2J9"/>
<keyword evidence="9" id="KW-1185">Reference proteome</keyword>
<proteinExistence type="inferred from homology"/>
<dbReference type="Gene3D" id="3.50.50.60">
    <property type="entry name" value="FAD/NAD(P)-binding domain"/>
    <property type="match status" value="1"/>
</dbReference>
<dbReference type="Pfam" id="PF01494">
    <property type="entry name" value="FAD_binding_3"/>
    <property type="match status" value="1"/>
</dbReference>
<dbReference type="OrthoDB" id="1878542at2759"/>
<dbReference type="SUPFAM" id="SSF51905">
    <property type="entry name" value="FAD/NAD(P)-binding domain"/>
    <property type="match status" value="1"/>
</dbReference>
<dbReference type="PANTHER" id="PTHR13789">
    <property type="entry name" value="MONOOXYGENASE"/>
    <property type="match status" value="1"/>
</dbReference>
<feature type="domain" description="FAD-binding" evidence="7">
    <location>
        <begin position="41"/>
        <end position="388"/>
    </location>
</feature>